<gene>
    <name evidence="4" type="ORF">PBIL07802_LOCUS8231</name>
</gene>
<keyword evidence="2" id="KW-0175">Coiled coil</keyword>
<name>A0A7S3G4K7_9EUKA</name>
<evidence type="ECO:0000313" key="4">
    <source>
        <dbReference type="EMBL" id="CAE0246048.1"/>
    </source>
</evidence>
<evidence type="ECO:0000259" key="3">
    <source>
        <dbReference type="Pfam" id="PF06384"/>
    </source>
</evidence>
<comment type="similarity">
    <text evidence="1">Belongs to the CTNNBIP1 family.</text>
</comment>
<feature type="coiled-coil region" evidence="2">
    <location>
        <begin position="13"/>
        <end position="47"/>
    </location>
</feature>
<dbReference type="Pfam" id="PF06384">
    <property type="entry name" value="ICAT"/>
    <property type="match status" value="1"/>
</dbReference>
<dbReference type="GO" id="GO:0008013">
    <property type="term" value="F:beta-catenin binding"/>
    <property type="evidence" value="ECO:0007669"/>
    <property type="project" value="InterPro"/>
</dbReference>
<dbReference type="InterPro" id="IPR040065">
    <property type="entry name" value="LZIC"/>
</dbReference>
<dbReference type="PANTHER" id="PTHR16505">
    <property type="entry name" value="PROTEIN LZIC"/>
    <property type="match status" value="1"/>
</dbReference>
<dbReference type="InterPro" id="IPR009428">
    <property type="entry name" value="ICAT_dom"/>
</dbReference>
<dbReference type="AlphaFoldDB" id="A0A7S3G4K7"/>
<proteinExistence type="inferred from homology"/>
<evidence type="ECO:0000256" key="2">
    <source>
        <dbReference type="SAM" id="Coils"/>
    </source>
</evidence>
<dbReference type="InterPro" id="IPR036911">
    <property type="entry name" value="ICAT_sf"/>
</dbReference>
<feature type="domain" description="Beta-catenin-interacting ICAT" evidence="3">
    <location>
        <begin position="113"/>
        <end position="190"/>
    </location>
</feature>
<dbReference type="Gene3D" id="1.10.10.490">
    <property type="entry name" value="Beta-catenin-interacting ICAT"/>
    <property type="match status" value="1"/>
</dbReference>
<dbReference type="SUPFAM" id="SSF81730">
    <property type="entry name" value="beta-catenin-interacting protein ICAT"/>
    <property type="match status" value="1"/>
</dbReference>
<dbReference type="PANTHER" id="PTHR16505:SF8">
    <property type="entry name" value="PROTEIN LZIC"/>
    <property type="match status" value="1"/>
</dbReference>
<reference evidence="4" key="1">
    <citation type="submission" date="2021-01" db="EMBL/GenBank/DDBJ databases">
        <authorList>
            <person name="Corre E."/>
            <person name="Pelletier E."/>
            <person name="Niang G."/>
            <person name="Scheremetjew M."/>
            <person name="Finn R."/>
            <person name="Kale V."/>
            <person name="Holt S."/>
            <person name="Cochrane G."/>
            <person name="Meng A."/>
            <person name="Brown T."/>
            <person name="Cohen L."/>
        </authorList>
    </citation>
    <scope>NUCLEOTIDE SEQUENCE</scope>
    <source>
        <strain evidence="4">NIES-2562</strain>
    </source>
</reference>
<organism evidence="4">
    <name type="scientific">Palpitomonas bilix</name>
    <dbReference type="NCBI Taxonomy" id="652834"/>
    <lineage>
        <taxon>Eukaryota</taxon>
        <taxon>Eukaryota incertae sedis</taxon>
    </lineage>
</organism>
<protein>
    <recommendedName>
        <fullName evidence="3">Beta-catenin-interacting ICAT domain-containing protein</fullName>
    </recommendedName>
</protein>
<sequence>MASRGDSENAALKKQIEEQLNRLLTQLEDLEEMKEDLDDDEYESTREETLEQLKEFNASLERHKAGNMTLVNDLDAVQLAIQGAISNAFKTPEVIKMFANKQPAQLRFKLGELQREFKLQKVPQEVYDMQAVEILAALKKLGEKLSPQEDAFLQEKRTKQVAQFEQASEGVGEGQKAEILSTAASTVESAKK</sequence>
<accession>A0A7S3G4K7</accession>
<dbReference type="EMBL" id="HBIB01012573">
    <property type="protein sequence ID" value="CAE0246048.1"/>
    <property type="molecule type" value="Transcribed_RNA"/>
</dbReference>
<evidence type="ECO:0000256" key="1">
    <source>
        <dbReference type="ARBA" id="ARBA00006505"/>
    </source>
</evidence>